<reference evidence="1 2" key="1">
    <citation type="submission" date="2018-10" db="EMBL/GenBank/DDBJ databases">
        <title>Effects of UV and annual dynamics of microbial communities in freshwater RAS systems.</title>
        <authorList>
            <person name="Bekkelund A.K."/>
            <person name="Hansen B.R."/>
            <person name="Stokken H."/>
            <person name="Eriksen B.F."/>
            <person name="Kashulin N.A."/>
        </authorList>
    </citation>
    <scope>NUCLEOTIDE SEQUENCE [LARGE SCALE GENOMIC DNA]</scope>
    <source>
        <strain evidence="1 2">BHSEK</strain>
    </source>
</reference>
<gene>
    <name evidence="1" type="ORF">D9M09_11755</name>
</gene>
<evidence type="ECO:0000313" key="2">
    <source>
        <dbReference type="Proteomes" id="UP000279594"/>
    </source>
</evidence>
<dbReference type="AlphaFoldDB" id="A0A3G2EA42"/>
<dbReference type="Proteomes" id="UP000279594">
    <property type="component" value="Chromosome"/>
</dbReference>
<evidence type="ECO:0000313" key="1">
    <source>
        <dbReference type="EMBL" id="AYM76386.1"/>
    </source>
</evidence>
<sequence>MKLIQHELIQVLETGAIPPTLAARLRNPDDRLAMYGFIVDRKPQQFRQLLLRLFDEEIAFRNALWDGTVKDNGAFSECIYHCAFLLYCCAEPSDTVNIWRAQYLNQDIGELDGWYFIGAGLNETLSYLERTNDQTSAAIAEYIENWSSYISPDSLSEWQQGRRNWILDDVSCLD</sequence>
<dbReference type="EMBL" id="CP033019">
    <property type="protein sequence ID" value="AYM76386.1"/>
    <property type="molecule type" value="Genomic_DNA"/>
</dbReference>
<organism evidence="1 2">
    <name type="scientific">Janthinobacterium agaricidamnosum</name>
    <dbReference type="NCBI Taxonomy" id="55508"/>
    <lineage>
        <taxon>Bacteria</taxon>
        <taxon>Pseudomonadati</taxon>
        <taxon>Pseudomonadota</taxon>
        <taxon>Betaproteobacteria</taxon>
        <taxon>Burkholderiales</taxon>
        <taxon>Oxalobacteraceae</taxon>
        <taxon>Janthinobacterium</taxon>
    </lineage>
</organism>
<proteinExistence type="predicted"/>
<name>A0A3G2EA42_9BURK</name>
<protein>
    <submittedName>
        <fullName evidence="1">Uncharacterized protein</fullName>
    </submittedName>
</protein>
<accession>A0A3G2EA42</accession>
<keyword evidence="2" id="KW-1185">Reference proteome</keyword>